<protein>
    <submittedName>
        <fullName evidence="1">Hypothetical_protein</fullName>
    </submittedName>
</protein>
<organism evidence="1 2">
    <name type="scientific">Hexamita inflata</name>
    <dbReference type="NCBI Taxonomy" id="28002"/>
    <lineage>
        <taxon>Eukaryota</taxon>
        <taxon>Metamonada</taxon>
        <taxon>Diplomonadida</taxon>
        <taxon>Hexamitidae</taxon>
        <taxon>Hexamitinae</taxon>
        <taxon>Hexamita</taxon>
    </lineage>
</organism>
<dbReference type="Proteomes" id="UP001642409">
    <property type="component" value="Unassembled WGS sequence"/>
</dbReference>
<comment type="caution">
    <text evidence="1">The sequence shown here is derived from an EMBL/GenBank/DDBJ whole genome shotgun (WGS) entry which is preliminary data.</text>
</comment>
<sequence>MFNSIIIIQLFICYYQCQLQSNLVFLSLKLQPPIQPLTSFFKRTTLDFVPQPSRISTLKTSVRFVQGPETTRGKREFLASQENPKTTLYRILPHSQSRRCRFHSHPICIQRCEHELLSANDFYARTVLNLHQYYLSVIFNILSFMQQIKKQSNLCVIGSGQFLESCGIYA</sequence>
<gene>
    <name evidence="1" type="ORF">HINF_LOCUS10859</name>
</gene>
<reference evidence="1 2" key="1">
    <citation type="submission" date="2024-07" db="EMBL/GenBank/DDBJ databases">
        <authorList>
            <person name="Akdeniz Z."/>
        </authorList>
    </citation>
    <scope>NUCLEOTIDE SEQUENCE [LARGE SCALE GENOMIC DNA]</scope>
</reference>
<evidence type="ECO:0000313" key="1">
    <source>
        <dbReference type="EMBL" id="CAL5989424.1"/>
    </source>
</evidence>
<proteinExistence type="predicted"/>
<accession>A0ABP1HH30</accession>
<name>A0ABP1HH30_9EUKA</name>
<keyword evidence="2" id="KW-1185">Reference proteome</keyword>
<evidence type="ECO:0000313" key="2">
    <source>
        <dbReference type="Proteomes" id="UP001642409"/>
    </source>
</evidence>
<dbReference type="EMBL" id="CAXDID020000023">
    <property type="protein sequence ID" value="CAL5989424.1"/>
    <property type="molecule type" value="Genomic_DNA"/>
</dbReference>